<dbReference type="PANTHER" id="PTHR36573:SF1">
    <property type="entry name" value="INTERMEMBRANE PHOSPHOLIPID TRANSPORT SYSTEM BINDING PROTEIN MLAC"/>
    <property type="match status" value="1"/>
</dbReference>
<dbReference type="Pfam" id="PF05494">
    <property type="entry name" value="MlaC"/>
    <property type="match status" value="1"/>
</dbReference>
<dbReference type="InterPro" id="IPR008869">
    <property type="entry name" value="MlaC/ttg2D"/>
</dbReference>
<proteinExistence type="predicted"/>
<keyword evidence="1" id="KW-0732">Signal</keyword>
<dbReference type="InterPro" id="IPR042245">
    <property type="entry name" value="Tgt2/MlaC_sf"/>
</dbReference>
<reference evidence="2" key="1">
    <citation type="journal article" date="2022" name="ISME J.">
        <title>Identification of active gaseous-alkane degraders at natural gas seeps.</title>
        <authorList>
            <person name="Farhan Ul Haque M."/>
            <person name="Hernandez M."/>
            <person name="Crombie A.T."/>
            <person name="Murrell J.C."/>
        </authorList>
    </citation>
    <scope>NUCLEOTIDE SEQUENCE</scope>
    <source>
        <strain evidence="2">PC2</strain>
    </source>
</reference>
<accession>A0ABS9ZAU5</accession>
<evidence type="ECO:0000313" key="3">
    <source>
        <dbReference type="Proteomes" id="UP001139104"/>
    </source>
</evidence>
<dbReference type="RefSeq" id="WP_243068089.1">
    <property type="nucleotide sequence ID" value="NZ_JAIVFK010000015.1"/>
</dbReference>
<gene>
    <name evidence="2" type="ORF">K2U94_15665</name>
</gene>
<evidence type="ECO:0000256" key="1">
    <source>
        <dbReference type="SAM" id="SignalP"/>
    </source>
</evidence>
<name>A0ABS9ZAU5_9HYPH</name>
<evidence type="ECO:0000313" key="2">
    <source>
        <dbReference type="EMBL" id="MCI4684181.1"/>
    </source>
</evidence>
<dbReference type="EMBL" id="JAIVFP010000001">
    <property type="protein sequence ID" value="MCI4684181.1"/>
    <property type="molecule type" value="Genomic_DNA"/>
</dbReference>
<dbReference type="Proteomes" id="UP001139104">
    <property type="component" value="Unassembled WGS sequence"/>
</dbReference>
<feature type="signal peptide" evidence="1">
    <location>
        <begin position="1"/>
        <end position="23"/>
    </location>
</feature>
<dbReference type="PANTHER" id="PTHR36573">
    <property type="entry name" value="INTERMEMBRANE PHOSPHOLIPID TRANSPORT SYSTEM BINDING PROTEIN MLAC"/>
    <property type="match status" value="1"/>
</dbReference>
<keyword evidence="3" id="KW-1185">Reference proteome</keyword>
<protein>
    <submittedName>
        <fullName evidence="2">ABC transporter substrate-binding protein</fullName>
    </submittedName>
</protein>
<organism evidence="2 3">
    <name type="scientific">Candidatus Rhodoblastus alkanivorans</name>
    <dbReference type="NCBI Taxonomy" id="2954117"/>
    <lineage>
        <taxon>Bacteria</taxon>
        <taxon>Pseudomonadati</taxon>
        <taxon>Pseudomonadota</taxon>
        <taxon>Alphaproteobacteria</taxon>
        <taxon>Hyphomicrobiales</taxon>
        <taxon>Rhodoblastaceae</taxon>
        <taxon>Rhodoblastus</taxon>
    </lineage>
</organism>
<dbReference type="Gene3D" id="3.10.450.710">
    <property type="entry name" value="Tgt2/MlaC"/>
    <property type="match status" value="1"/>
</dbReference>
<comment type="caution">
    <text evidence="2">The sequence shown here is derived from an EMBL/GenBank/DDBJ whole genome shotgun (WGS) entry which is preliminary data.</text>
</comment>
<feature type="chain" id="PRO_5045719880" evidence="1">
    <location>
        <begin position="24"/>
        <end position="202"/>
    </location>
</feature>
<sequence>MVCDRRFFLAALAVLPALSAARADDAAEAVAAVQQLQDSQLEIIPKIGQMSVKQRYDALRPPIGATFDLPDIARIVYGAGWGSLTDAQKAEWTGALADYIAASYAAHLEGFNGKGFERDDKTVARDGAQIVTSRVILTKGPPMALDYVVRRTPKGWKIGDILAEGSISELAQWRRSLRGLSQSGFAGAVATLRQRTESLLTP</sequence>